<evidence type="ECO:0000256" key="1">
    <source>
        <dbReference type="SAM" id="MobiDB-lite"/>
    </source>
</evidence>
<dbReference type="OrthoDB" id="203440at2759"/>
<sequence>MAAAVEDKNNDPLSSTASLLDSLSACLSGAVTSLPSSNSHGEDAAAVTILPPTDGLSLLDTKNEIFLTYLQNLVFLLLIQLRNGTGPDKEESSLQAEVSKKLTELRIFLERGVRPLEAKLKYQVDKVLKAAEDAERNQKQPTAKKATKKPKRRNEEDSGSEDESGGESGSSEGSDSDADEAEIDELAYRPNIRAFAKDSKEKSKSKPDKNATPADGIYRPPKIKATALSETTPSRRAEREALRSAKSKIIDEFVSAEMSSAPMAEPSIGSTIRAGGRTVRTEKEREKELEKRTYEETNFVRLPAESKKERAKRGGNRPGGFGGEDWRSLGEGADRIERLTRRGKGSGGALERSRKRRPTDDGPRGDGVNVGDSFEKRRKKISGWK</sequence>
<dbReference type="PANTHER" id="PTHR13237">
    <property type="entry name" value="SOMETHING ABOUT SILENCING PROTEIN 10-RELATED"/>
    <property type="match status" value="1"/>
</dbReference>
<dbReference type="AlphaFoldDB" id="A0A2B7YRR8"/>
<reference evidence="2 3" key="1">
    <citation type="submission" date="2017-10" db="EMBL/GenBank/DDBJ databases">
        <title>Comparative genomics in systemic dimorphic fungi from Ajellomycetaceae.</title>
        <authorList>
            <person name="Munoz J.F."/>
            <person name="Mcewen J.G."/>
            <person name="Clay O.K."/>
            <person name="Cuomo C.A."/>
        </authorList>
    </citation>
    <scope>NUCLEOTIDE SEQUENCE [LARGE SCALE GENOMIC DNA]</scope>
    <source>
        <strain evidence="2 3">UAMH7299</strain>
    </source>
</reference>
<feature type="compositionally biased region" description="Basic and acidic residues" evidence="1">
    <location>
        <begin position="195"/>
        <end position="209"/>
    </location>
</feature>
<dbReference type="STRING" id="1447883.A0A2B7YRR8"/>
<proteinExistence type="predicted"/>
<feature type="compositionally biased region" description="Basic residues" evidence="1">
    <location>
        <begin position="376"/>
        <end position="385"/>
    </location>
</feature>
<feature type="compositionally biased region" description="Basic and acidic residues" evidence="1">
    <location>
        <begin position="279"/>
        <end position="295"/>
    </location>
</feature>
<evidence type="ECO:0000313" key="2">
    <source>
        <dbReference type="EMBL" id="PGH23578.1"/>
    </source>
</evidence>
<feature type="region of interest" description="Disordered" evidence="1">
    <location>
        <begin position="258"/>
        <end position="385"/>
    </location>
</feature>
<dbReference type="Pfam" id="PF04000">
    <property type="entry name" value="Sas10_Utp3"/>
    <property type="match status" value="1"/>
</dbReference>
<feature type="compositionally biased region" description="Basic and acidic residues" evidence="1">
    <location>
        <begin position="324"/>
        <end position="340"/>
    </location>
</feature>
<feature type="compositionally biased region" description="Acidic residues" evidence="1">
    <location>
        <begin position="174"/>
        <end position="185"/>
    </location>
</feature>
<gene>
    <name evidence="2" type="ORF">AJ80_02358</name>
</gene>
<feature type="region of interest" description="Disordered" evidence="1">
    <location>
        <begin position="133"/>
        <end position="239"/>
    </location>
</feature>
<dbReference type="PANTHER" id="PTHR13237:SF9">
    <property type="entry name" value="NEUROGUIDIN"/>
    <property type="match status" value="1"/>
</dbReference>
<keyword evidence="3" id="KW-1185">Reference proteome</keyword>
<dbReference type="EMBL" id="PDNA01000022">
    <property type="protein sequence ID" value="PGH23578.1"/>
    <property type="molecule type" value="Genomic_DNA"/>
</dbReference>
<comment type="caution">
    <text evidence="2">The sequence shown here is derived from an EMBL/GenBank/DDBJ whole genome shotgun (WGS) entry which is preliminary data.</text>
</comment>
<name>A0A2B7YRR8_POLH7</name>
<accession>A0A2B7YRR8</accession>
<organism evidence="2 3">
    <name type="scientific">Polytolypa hystricis (strain UAMH7299)</name>
    <dbReference type="NCBI Taxonomy" id="1447883"/>
    <lineage>
        <taxon>Eukaryota</taxon>
        <taxon>Fungi</taxon>
        <taxon>Dikarya</taxon>
        <taxon>Ascomycota</taxon>
        <taxon>Pezizomycotina</taxon>
        <taxon>Eurotiomycetes</taxon>
        <taxon>Eurotiomycetidae</taxon>
        <taxon>Onygenales</taxon>
        <taxon>Onygenales incertae sedis</taxon>
        <taxon>Polytolypa</taxon>
    </lineage>
</organism>
<dbReference type="InterPro" id="IPR007146">
    <property type="entry name" value="Sas10/Utp3/C1D"/>
</dbReference>
<dbReference type="GO" id="GO:0000462">
    <property type="term" value="P:maturation of SSU-rRNA from tricistronic rRNA transcript (SSU-rRNA, 5.8S rRNA, LSU-rRNA)"/>
    <property type="evidence" value="ECO:0007669"/>
    <property type="project" value="TreeGrafter"/>
</dbReference>
<evidence type="ECO:0000313" key="3">
    <source>
        <dbReference type="Proteomes" id="UP000224634"/>
    </source>
</evidence>
<dbReference type="GO" id="GO:0032040">
    <property type="term" value="C:small-subunit processome"/>
    <property type="evidence" value="ECO:0007669"/>
    <property type="project" value="TreeGrafter"/>
</dbReference>
<dbReference type="Proteomes" id="UP000224634">
    <property type="component" value="Unassembled WGS sequence"/>
</dbReference>
<protein>
    <submittedName>
        <fullName evidence="2">Uncharacterized protein</fullName>
    </submittedName>
</protein>